<evidence type="ECO:0000313" key="1">
    <source>
        <dbReference type="EMBL" id="KAF4075564.1"/>
    </source>
</evidence>
<dbReference type="AlphaFoldDB" id="A0A7J5ZY56"/>
<gene>
    <name evidence="1" type="ORF">AMELA_G00235760</name>
</gene>
<evidence type="ECO:0000313" key="2">
    <source>
        <dbReference type="Proteomes" id="UP000593565"/>
    </source>
</evidence>
<organism evidence="1 2">
    <name type="scientific">Ameiurus melas</name>
    <name type="common">Black bullhead</name>
    <name type="synonym">Silurus melas</name>
    <dbReference type="NCBI Taxonomy" id="219545"/>
    <lineage>
        <taxon>Eukaryota</taxon>
        <taxon>Metazoa</taxon>
        <taxon>Chordata</taxon>
        <taxon>Craniata</taxon>
        <taxon>Vertebrata</taxon>
        <taxon>Euteleostomi</taxon>
        <taxon>Actinopterygii</taxon>
        <taxon>Neopterygii</taxon>
        <taxon>Teleostei</taxon>
        <taxon>Ostariophysi</taxon>
        <taxon>Siluriformes</taxon>
        <taxon>Ictaluridae</taxon>
        <taxon>Ameiurus</taxon>
    </lineage>
</organism>
<proteinExistence type="predicted"/>
<dbReference type="EMBL" id="JAAGNN010000021">
    <property type="protein sequence ID" value="KAF4075564.1"/>
    <property type="molecule type" value="Genomic_DNA"/>
</dbReference>
<name>A0A7J5ZY56_AMEME</name>
<protein>
    <submittedName>
        <fullName evidence="1">Uncharacterized protein</fullName>
    </submittedName>
</protein>
<keyword evidence="2" id="KW-1185">Reference proteome</keyword>
<comment type="caution">
    <text evidence="1">The sequence shown here is derived from an EMBL/GenBank/DDBJ whole genome shotgun (WGS) entry which is preliminary data.</text>
</comment>
<accession>A0A7J5ZY56</accession>
<sequence length="480" mass="53375">MWFHIKLKPLLPSLTPEYLLCLSAKAFSCQTFQILVWEMSNNMFPTVENRTRMVYENFIIPFLLQQNSTGACMGNSSLEWIVMNLGGFSQFATVQEMYLLNPRFDVIEAFNALTLNQMAEIIVEDLPRLPDKKQLIDMVFSNILTSLTMRQQLPQLVLLVSEMNMMKNNCMIYQEMFSWLHFASLSTNPETEAVTLSSLNKLITATPADCVSYRGKCSITPVNGSTVCSGVNSSALLDYMSVPHNGSQLCSFNITQYACAQLTGLSAVDLATVLLCNLNGNNSVPKETWKLFVMRLSPDLGPALDLFTNTTLQLSLPVVVMLDMIGDMTFSIFSPSSFTNDSFIQLWVQILSQQFDAMSTETQISVYVYFIYPFLSLNQTAGCTVGVQNSDWLNQNFGSFATSATITELQQRLNPTISVIVQVSTSPELISTPRQVTQLMNNVPGSELGLFFSKLSATLTGGGVTLGPAWSVRRFCSRCL</sequence>
<reference evidence="1 2" key="1">
    <citation type="submission" date="2020-02" db="EMBL/GenBank/DDBJ databases">
        <title>A chromosome-scale genome assembly of the black bullhead catfish (Ameiurus melas).</title>
        <authorList>
            <person name="Wen M."/>
            <person name="Zham M."/>
            <person name="Cabau C."/>
            <person name="Klopp C."/>
            <person name="Donnadieu C."/>
            <person name="Roques C."/>
            <person name="Bouchez O."/>
            <person name="Lampietro C."/>
            <person name="Jouanno E."/>
            <person name="Herpin A."/>
            <person name="Louis A."/>
            <person name="Berthelot C."/>
            <person name="Parey E."/>
            <person name="Roest-Crollius H."/>
            <person name="Braasch I."/>
            <person name="Postlethwait J."/>
            <person name="Robinson-Rechavi M."/>
            <person name="Echchiki A."/>
            <person name="Begum T."/>
            <person name="Montfort J."/>
            <person name="Schartl M."/>
            <person name="Bobe J."/>
            <person name="Guiguen Y."/>
        </authorList>
    </citation>
    <scope>NUCLEOTIDE SEQUENCE [LARGE SCALE GENOMIC DNA]</scope>
    <source>
        <strain evidence="1">M_S1</strain>
        <tissue evidence="1">Blood</tissue>
    </source>
</reference>
<dbReference type="Proteomes" id="UP000593565">
    <property type="component" value="Unassembled WGS sequence"/>
</dbReference>